<dbReference type="AlphaFoldDB" id="A0A6A6IHJ8"/>
<dbReference type="GeneID" id="54588215"/>
<feature type="region of interest" description="Disordered" evidence="1">
    <location>
        <begin position="401"/>
        <end position="458"/>
    </location>
</feature>
<proteinExistence type="predicted"/>
<gene>
    <name evidence="2" type="ORF">BU26DRAFT_593780</name>
</gene>
<protein>
    <submittedName>
        <fullName evidence="2">Uncharacterized protein</fullName>
    </submittedName>
</protein>
<evidence type="ECO:0000256" key="1">
    <source>
        <dbReference type="SAM" id="MobiDB-lite"/>
    </source>
</evidence>
<evidence type="ECO:0000313" key="3">
    <source>
        <dbReference type="Proteomes" id="UP000800094"/>
    </source>
</evidence>
<feature type="compositionally biased region" description="Pro residues" evidence="1">
    <location>
        <begin position="60"/>
        <end position="88"/>
    </location>
</feature>
<reference evidence="2" key="1">
    <citation type="journal article" date="2020" name="Stud. Mycol.">
        <title>101 Dothideomycetes genomes: a test case for predicting lifestyles and emergence of pathogens.</title>
        <authorList>
            <person name="Haridas S."/>
            <person name="Albert R."/>
            <person name="Binder M."/>
            <person name="Bloem J."/>
            <person name="Labutti K."/>
            <person name="Salamov A."/>
            <person name="Andreopoulos B."/>
            <person name="Baker S."/>
            <person name="Barry K."/>
            <person name="Bills G."/>
            <person name="Bluhm B."/>
            <person name="Cannon C."/>
            <person name="Castanera R."/>
            <person name="Culley D."/>
            <person name="Daum C."/>
            <person name="Ezra D."/>
            <person name="Gonzalez J."/>
            <person name="Henrissat B."/>
            <person name="Kuo A."/>
            <person name="Liang C."/>
            <person name="Lipzen A."/>
            <person name="Lutzoni F."/>
            <person name="Magnuson J."/>
            <person name="Mondo S."/>
            <person name="Nolan M."/>
            <person name="Ohm R."/>
            <person name="Pangilinan J."/>
            <person name="Park H.-J."/>
            <person name="Ramirez L."/>
            <person name="Alfaro M."/>
            <person name="Sun H."/>
            <person name="Tritt A."/>
            <person name="Yoshinaga Y."/>
            <person name="Zwiers L.-H."/>
            <person name="Turgeon B."/>
            <person name="Goodwin S."/>
            <person name="Spatafora J."/>
            <person name="Crous P."/>
            <person name="Grigoriev I."/>
        </authorList>
    </citation>
    <scope>NUCLEOTIDE SEQUENCE</scope>
    <source>
        <strain evidence="2">CBS 122368</strain>
    </source>
</reference>
<evidence type="ECO:0000313" key="2">
    <source>
        <dbReference type="EMBL" id="KAF2250085.1"/>
    </source>
</evidence>
<organism evidence="2 3">
    <name type="scientific">Trematosphaeria pertusa</name>
    <dbReference type="NCBI Taxonomy" id="390896"/>
    <lineage>
        <taxon>Eukaryota</taxon>
        <taxon>Fungi</taxon>
        <taxon>Dikarya</taxon>
        <taxon>Ascomycota</taxon>
        <taxon>Pezizomycotina</taxon>
        <taxon>Dothideomycetes</taxon>
        <taxon>Pleosporomycetidae</taxon>
        <taxon>Pleosporales</taxon>
        <taxon>Massarineae</taxon>
        <taxon>Trematosphaeriaceae</taxon>
        <taxon>Trematosphaeria</taxon>
    </lineage>
</organism>
<feature type="compositionally biased region" description="Polar residues" evidence="1">
    <location>
        <begin position="9"/>
        <end position="32"/>
    </location>
</feature>
<keyword evidence="3" id="KW-1185">Reference proteome</keyword>
<dbReference type="RefSeq" id="XP_033685089.1">
    <property type="nucleotide sequence ID" value="XM_033834885.1"/>
</dbReference>
<sequence>MPKAVAAPSTFTTRPRPQLRPQSTPQPRSSHNSRYEMSVDSSPKPTPPLPIRAGAASTPPDSPPFPAARAPSPPAPATPVSVPSPAPSESPRRSPRDSSVESLLALLHSRRRGLLLDATEQHAVRLTEAQYHTLHKSIAKDKALKAWVDDQGRYDWIPDSGGAGGTFVLRMPSPKHDSFARSVDIYIQRQIDKIRTKERPGIVDEIREAVKRIHGTGTSDARLGDTAKVSADAAYTVEGRARPLVVIEVAYSQNISAIKDSKAPLCIRHGSNVVVAFDLHYEKPADRRNAAAPSASSAAYTIYRADRFEENGVAKVAMEAAVEDVDFLANHAGALQLSLSDFFPENQVPMGAADVHIEIPHLSLEGFLSTAEAQQQTYDANAASPIREFVGSRKRRASLDQQLHNSSFESEPPEDNPTAPGDNTAEAGDSQSSYAPSIGVAGPTKRAKHHADDEAEDS</sequence>
<dbReference type="OrthoDB" id="3485856at2759"/>
<feature type="region of interest" description="Disordered" evidence="1">
    <location>
        <begin position="1"/>
        <end position="100"/>
    </location>
</feature>
<dbReference type="Proteomes" id="UP000800094">
    <property type="component" value="Unassembled WGS sequence"/>
</dbReference>
<name>A0A6A6IHJ8_9PLEO</name>
<dbReference type="EMBL" id="ML987194">
    <property type="protein sequence ID" value="KAF2250085.1"/>
    <property type="molecule type" value="Genomic_DNA"/>
</dbReference>
<feature type="compositionally biased region" description="Basic and acidic residues" evidence="1">
    <location>
        <begin position="90"/>
        <end position="99"/>
    </location>
</feature>
<accession>A0A6A6IHJ8</accession>